<gene>
    <name evidence="6" type="ORF">CaldiYA01_13350</name>
</gene>
<dbReference type="EMBL" id="AP024480">
    <property type="protein sequence ID" value="BCS81375.1"/>
    <property type="molecule type" value="Genomic_DNA"/>
</dbReference>
<keyword evidence="7" id="KW-1185">Reference proteome</keyword>
<evidence type="ECO:0000256" key="3">
    <source>
        <dbReference type="ARBA" id="ARBA00023163"/>
    </source>
</evidence>
<keyword evidence="3" id="KW-0804">Transcription</keyword>
<dbReference type="InterPro" id="IPR050397">
    <property type="entry name" value="Env_Response_Regulators"/>
</dbReference>
<dbReference type="Pfam" id="PF00027">
    <property type="entry name" value="cNMP_binding"/>
    <property type="match status" value="1"/>
</dbReference>
<dbReference type="InterPro" id="IPR018490">
    <property type="entry name" value="cNMP-bd_dom_sf"/>
</dbReference>
<evidence type="ECO:0000313" key="7">
    <source>
        <dbReference type="Proteomes" id="UP000663623"/>
    </source>
</evidence>
<dbReference type="RefSeq" id="WP_207178111.1">
    <property type="nucleotide sequence ID" value="NZ_AP024480.1"/>
</dbReference>
<keyword evidence="1" id="KW-0805">Transcription regulation</keyword>
<dbReference type="Proteomes" id="UP000663623">
    <property type="component" value="Chromosome"/>
</dbReference>
<feature type="domain" description="HTH crp-type" evidence="5">
    <location>
        <begin position="148"/>
        <end position="216"/>
    </location>
</feature>
<dbReference type="Pfam" id="PF13545">
    <property type="entry name" value="HTH_Crp_2"/>
    <property type="match status" value="1"/>
</dbReference>
<evidence type="ECO:0000256" key="1">
    <source>
        <dbReference type="ARBA" id="ARBA00023015"/>
    </source>
</evidence>
<dbReference type="SUPFAM" id="SSF51206">
    <property type="entry name" value="cAMP-binding domain-like"/>
    <property type="match status" value="1"/>
</dbReference>
<proteinExistence type="predicted"/>
<reference evidence="6 7" key="1">
    <citation type="submission" date="2021-02" db="EMBL/GenBank/DDBJ databases">
        <title>Nitrogen-fixing ability and nitrogen fixation related genes of thermophilic fermentative bacteria in the genus Caldicellulosiruptor.</title>
        <authorList>
            <person name="Chen Y."/>
            <person name="Nishihara A."/>
            <person name="Haruta S."/>
        </authorList>
    </citation>
    <scope>NUCLEOTIDE SEQUENCE [LARGE SCALE GENOMIC DNA]</scope>
    <source>
        <strain evidence="6 7">YA01</strain>
    </source>
</reference>
<dbReference type="InterPro" id="IPR036390">
    <property type="entry name" value="WH_DNA-bd_sf"/>
</dbReference>
<dbReference type="SUPFAM" id="SSF46785">
    <property type="entry name" value="Winged helix' DNA-binding domain"/>
    <property type="match status" value="1"/>
</dbReference>
<evidence type="ECO:0000259" key="5">
    <source>
        <dbReference type="PROSITE" id="PS51063"/>
    </source>
</evidence>
<name>A0ABN6E7L9_9FIRM</name>
<dbReference type="Gene3D" id="2.60.120.10">
    <property type="entry name" value="Jelly Rolls"/>
    <property type="match status" value="1"/>
</dbReference>
<evidence type="ECO:0000256" key="2">
    <source>
        <dbReference type="ARBA" id="ARBA00023125"/>
    </source>
</evidence>
<feature type="domain" description="Cyclic nucleotide-binding" evidence="4">
    <location>
        <begin position="11"/>
        <end position="116"/>
    </location>
</feature>
<organism evidence="6 7">
    <name type="scientific">Caldicellulosiruptor diazotrophicus</name>
    <dbReference type="NCBI Taxonomy" id="2806205"/>
    <lineage>
        <taxon>Bacteria</taxon>
        <taxon>Bacillati</taxon>
        <taxon>Bacillota</taxon>
        <taxon>Bacillota incertae sedis</taxon>
        <taxon>Caldicellulosiruptorales</taxon>
        <taxon>Caldicellulosiruptoraceae</taxon>
        <taxon>Caldicellulosiruptor</taxon>
    </lineage>
</organism>
<evidence type="ECO:0000313" key="6">
    <source>
        <dbReference type="EMBL" id="BCS81375.1"/>
    </source>
</evidence>
<dbReference type="InterPro" id="IPR012318">
    <property type="entry name" value="HTH_CRP"/>
</dbReference>
<accession>A0ABN6E7L9</accession>
<dbReference type="InterPro" id="IPR000595">
    <property type="entry name" value="cNMP-bd_dom"/>
</dbReference>
<dbReference type="InterPro" id="IPR014710">
    <property type="entry name" value="RmlC-like_jellyroll"/>
</dbReference>
<keyword evidence="2" id="KW-0238">DNA-binding</keyword>
<dbReference type="PROSITE" id="PS51063">
    <property type="entry name" value="HTH_CRP_2"/>
    <property type="match status" value="1"/>
</dbReference>
<dbReference type="PANTHER" id="PTHR24567">
    <property type="entry name" value="CRP FAMILY TRANSCRIPTIONAL REGULATORY PROTEIN"/>
    <property type="match status" value="1"/>
</dbReference>
<dbReference type="CDD" id="cd00038">
    <property type="entry name" value="CAP_ED"/>
    <property type="match status" value="1"/>
</dbReference>
<dbReference type="PANTHER" id="PTHR24567:SF58">
    <property type="entry name" value="CYCLIC AMP-BINDING REGULATORY PROTEIN"/>
    <property type="match status" value="1"/>
</dbReference>
<sequence length="226" mass="26193">MNLEMVCQSKLFKMMDQSEIKEILDSFYIPKKDFEKDQVIVLEGDECSFVGLILSGMVEVKKSSVSGKEYTITTLLQGDTFGEAVIFSSANTFPATIVSKTKTEVIFIPKHAIIEMCKKNEKFLYNFLNLLSDRILLLNTKLKENTLSTLRQKICNFLIEEYKKQKTTKLKLNLTKQELAKIFNVQRPSLSRELIKMKEEGLIDFWGKEIWVKDLEKIEGYLYEEA</sequence>
<dbReference type="SMART" id="SM00100">
    <property type="entry name" value="cNMP"/>
    <property type="match status" value="1"/>
</dbReference>
<protein>
    <submittedName>
        <fullName evidence="6">cAMP-binding protein</fullName>
    </submittedName>
</protein>
<evidence type="ECO:0000259" key="4">
    <source>
        <dbReference type="PROSITE" id="PS50042"/>
    </source>
</evidence>
<dbReference type="PROSITE" id="PS50042">
    <property type="entry name" value="CNMP_BINDING_3"/>
    <property type="match status" value="1"/>
</dbReference>